<dbReference type="InterPro" id="IPR036365">
    <property type="entry name" value="PGBD-like_sf"/>
</dbReference>
<sequence>MSFRFSGKNFIPFHKAVIPVCIALGACVSDQATYQATGDTGVQIGYTPDAAPVNRRTGMPEPGCWALDYEPAVTETITQNVQTQREKRDRDGTVTEPAIWRSETTTRIVTPRQTLNFETPCANMLTEEFLTSLQRSLQARGDYEGTISGQMDRQTRMAIRQYQVQNGLNSAYLSLENARALGLVEVPRPPETETSAPETPETVPEPDVTDI</sequence>
<accession>A0A8J7LQZ0</accession>
<dbReference type="Gene3D" id="1.10.101.10">
    <property type="entry name" value="PGBD-like superfamily/PGBD"/>
    <property type="match status" value="1"/>
</dbReference>
<dbReference type="Pfam" id="PF01471">
    <property type="entry name" value="PG_binding_1"/>
    <property type="match status" value="1"/>
</dbReference>
<name>A0A8J7LQZ0_9RHOB</name>
<gene>
    <name evidence="3" type="ORF">H1D41_15035</name>
</gene>
<evidence type="ECO:0000313" key="3">
    <source>
        <dbReference type="EMBL" id="MBI1494957.1"/>
    </source>
</evidence>
<dbReference type="RefSeq" id="WP_228849683.1">
    <property type="nucleotide sequence ID" value="NZ_JADCKQ010000012.1"/>
</dbReference>
<evidence type="ECO:0000256" key="1">
    <source>
        <dbReference type="SAM" id="MobiDB-lite"/>
    </source>
</evidence>
<dbReference type="InterPro" id="IPR002477">
    <property type="entry name" value="Peptidoglycan-bd-like"/>
</dbReference>
<reference evidence="3" key="1">
    <citation type="submission" date="2020-10" db="EMBL/GenBank/DDBJ databases">
        <title>Paenihalocynthiibacter styelae gen. nov., sp. nov., isolated from stalked sea squirt Styela clava.</title>
        <authorList>
            <person name="Kim Y.-O."/>
            <person name="Yoon J.-H."/>
        </authorList>
    </citation>
    <scope>NUCLEOTIDE SEQUENCE</scope>
    <source>
        <strain evidence="3">MYP1-1</strain>
    </source>
</reference>
<feature type="domain" description="Peptidoglycan binding-like" evidence="2">
    <location>
        <begin position="130"/>
        <end position="169"/>
    </location>
</feature>
<dbReference type="Proteomes" id="UP000640583">
    <property type="component" value="Unassembled WGS sequence"/>
</dbReference>
<comment type="caution">
    <text evidence="3">The sequence shown here is derived from an EMBL/GenBank/DDBJ whole genome shotgun (WGS) entry which is preliminary data.</text>
</comment>
<dbReference type="EMBL" id="JADCKQ010000012">
    <property type="protein sequence ID" value="MBI1494957.1"/>
    <property type="molecule type" value="Genomic_DNA"/>
</dbReference>
<dbReference type="SUPFAM" id="SSF47090">
    <property type="entry name" value="PGBD-like"/>
    <property type="match status" value="1"/>
</dbReference>
<proteinExistence type="predicted"/>
<dbReference type="PROSITE" id="PS51257">
    <property type="entry name" value="PROKAR_LIPOPROTEIN"/>
    <property type="match status" value="1"/>
</dbReference>
<dbReference type="InterPro" id="IPR036366">
    <property type="entry name" value="PGBDSf"/>
</dbReference>
<dbReference type="AlphaFoldDB" id="A0A8J7LQZ0"/>
<feature type="compositionally biased region" description="Low complexity" evidence="1">
    <location>
        <begin position="192"/>
        <end position="211"/>
    </location>
</feature>
<feature type="region of interest" description="Disordered" evidence="1">
    <location>
        <begin position="187"/>
        <end position="211"/>
    </location>
</feature>
<keyword evidence="4" id="KW-1185">Reference proteome</keyword>
<organism evidence="3 4">
    <name type="scientific">Halocynthiibacter styelae</name>
    <dbReference type="NCBI Taxonomy" id="2761955"/>
    <lineage>
        <taxon>Bacteria</taxon>
        <taxon>Pseudomonadati</taxon>
        <taxon>Pseudomonadota</taxon>
        <taxon>Alphaproteobacteria</taxon>
        <taxon>Rhodobacterales</taxon>
        <taxon>Paracoccaceae</taxon>
        <taxon>Halocynthiibacter</taxon>
    </lineage>
</organism>
<evidence type="ECO:0000259" key="2">
    <source>
        <dbReference type="Pfam" id="PF01471"/>
    </source>
</evidence>
<protein>
    <submittedName>
        <fullName evidence="3">Peptidoglycan-binding protein</fullName>
    </submittedName>
</protein>
<evidence type="ECO:0000313" key="4">
    <source>
        <dbReference type="Proteomes" id="UP000640583"/>
    </source>
</evidence>